<keyword evidence="1" id="KW-0600">Photoreceptor protein</keyword>
<dbReference type="PROSITE" id="PS50112">
    <property type="entry name" value="PAS"/>
    <property type="match status" value="1"/>
</dbReference>
<feature type="domain" description="PAS" evidence="5">
    <location>
        <begin position="32"/>
        <end position="90"/>
    </location>
</feature>
<dbReference type="InterPro" id="IPR013767">
    <property type="entry name" value="PAS_fold"/>
</dbReference>
<reference evidence="6" key="1">
    <citation type="submission" date="2020-06" db="EMBL/GenBank/DDBJ databases">
        <authorList>
            <person name="Li T."/>
            <person name="Hu X."/>
            <person name="Zhang T."/>
            <person name="Song X."/>
            <person name="Zhang H."/>
            <person name="Dai N."/>
            <person name="Sheng W."/>
            <person name="Hou X."/>
            <person name="Wei L."/>
        </authorList>
    </citation>
    <scope>NUCLEOTIDE SEQUENCE</scope>
    <source>
        <strain evidence="6">G02</strain>
        <tissue evidence="6">Leaf</tissue>
    </source>
</reference>
<reference evidence="6" key="2">
    <citation type="journal article" date="2024" name="Plant">
        <title>Genomic evolution and insights into agronomic trait innovations of Sesamum species.</title>
        <authorList>
            <person name="Miao H."/>
            <person name="Wang L."/>
            <person name="Qu L."/>
            <person name="Liu H."/>
            <person name="Sun Y."/>
            <person name="Le M."/>
            <person name="Wang Q."/>
            <person name="Wei S."/>
            <person name="Zheng Y."/>
            <person name="Lin W."/>
            <person name="Duan Y."/>
            <person name="Cao H."/>
            <person name="Xiong S."/>
            <person name="Wang X."/>
            <person name="Wei L."/>
            <person name="Li C."/>
            <person name="Ma Q."/>
            <person name="Ju M."/>
            <person name="Zhao R."/>
            <person name="Li G."/>
            <person name="Mu C."/>
            <person name="Tian Q."/>
            <person name="Mei H."/>
            <person name="Zhang T."/>
            <person name="Gao T."/>
            <person name="Zhang H."/>
        </authorList>
    </citation>
    <scope>NUCLEOTIDE SEQUENCE</scope>
    <source>
        <strain evidence="6">G02</strain>
    </source>
</reference>
<evidence type="ECO:0000256" key="1">
    <source>
        <dbReference type="ARBA" id="ARBA00022543"/>
    </source>
</evidence>
<evidence type="ECO:0000313" key="6">
    <source>
        <dbReference type="EMBL" id="KAL0301461.1"/>
    </source>
</evidence>
<evidence type="ECO:0000259" key="5">
    <source>
        <dbReference type="PROSITE" id="PS50112"/>
    </source>
</evidence>
<evidence type="ECO:0000256" key="4">
    <source>
        <dbReference type="ARBA" id="ARBA00023170"/>
    </source>
</evidence>
<protein>
    <submittedName>
        <fullName evidence="6">Phytochrome A</fullName>
    </submittedName>
</protein>
<dbReference type="InterPro" id="IPR000014">
    <property type="entry name" value="PAS"/>
</dbReference>
<proteinExistence type="predicted"/>
<dbReference type="EMBL" id="JACGWJ010000030">
    <property type="protein sequence ID" value="KAL0301461.1"/>
    <property type="molecule type" value="Genomic_DNA"/>
</dbReference>
<dbReference type="Pfam" id="PF00989">
    <property type="entry name" value="PAS"/>
    <property type="match status" value="1"/>
</dbReference>
<organism evidence="6">
    <name type="scientific">Sesamum radiatum</name>
    <name type="common">Black benniseed</name>
    <dbReference type="NCBI Taxonomy" id="300843"/>
    <lineage>
        <taxon>Eukaryota</taxon>
        <taxon>Viridiplantae</taxon>
        <taxon>Streptophyta</taxon>
        <taxon>Embryophyta</taxon>
        <taxon>Tracheophyta</taxon>
        <taxon>Spermatophyta</taxon>
        <taxon>Magnoliopsida</taxon>
        <taxon>eudicotyledons</taxon>
        <taxon>Gunneridae</taxon>
        <taxon>Pentapetalae</taxon>
        <taxon>asterids</taxon>
        <taxon>lamiids</taxon>
        <taxon>Lamiales</taxon>
        <taxon>Pedaliaceae</taxon>
        <taxon>Sesamum</taxon>
    </lineage>
</organism>
<sequence>MHPRSSFQAFLEVFKRWGLPCKDYEMDELEAVTSEMVRLIKIASVLILVVDAVGLVNRWNTKIVDLTGVPIDEVVGRHLLSLVEDSLVDK</sequence>
<evidence type="ECO:0000256" key="3">
    <source>
        <dbReference type="ARBA" id="ARBA00022991"/>
    </source>
</evidence>
<comment type="caution">
    <text evidence="6">The sequence shown here is derived from an EMBL/GenBank/DDBJ whole genome shotgun (WGS) entry which is preliminary data.</text>
</comment>
<keyword evidence="2" id="KW-0716">Sensory transduction</keyword>
<accession>A0AAW2K4F4</accession>
<dbReference type="GO" id="GO:0006355">
    <property type="term" value="P:regulation of DNA-templated transcription"/>
    <property type="evidence" value="ECO:0007669"/>
    <property type="project" value="InterPro"/>
</dbReference>
<dbReference type="SUPFAM" id="SSF55785">
    <property type="entry name" value="PYP-like sensor domain (PAS domain)"/>
    <property type="match status" value="1"/>
</dbReference>
<keyword evidence="4" id="KW-0675">Receptor</keyword>
<evidence type="ECO:0000256" key="2">
    <source>
        <dbReference type="ARBA" id="ARBA00022606"/>
    </source>
</evidence>
<dbReference type="GO" id="GO:0009881">
    <property type="term" value="F:photoreceptor activity"/>
    <property type="evidence" value="ECO:0007669"/>
    <property type="project" value="UniProtKB-KW"/>
</dbReference>
<feature type="non-terminal residue" evidence="6">
    <location>
        <position position="90"/>
    </location>
</feature>
<gene>
    <name evidence="6" type="ORF">Sradi_6422900</name>
</gene>
<dbReference type="AlphaFoldDB" id="A0AAW2K4F4"/>
<dbReference type="InterPro" id="IPR035965">
    <property type="entry name" value="PAS-like_dom_sf"/>
</dbReference>
<keyword evidence="3" id="KW-0157">Chromophore</keyword>
<name>A0AAW2K4F4_SESRA</name>
<dbReference type="Gene3D" id="3.30.450.20">
    <property type="entry name" value="PAS domain"/>
    <property type="match status" value="1"/>
</dbReference>